<evidence type="ECO:0000313" key="7">
    <source>
        <dbReference type="EMBL" id="KAK7247872.1"/>
    </source>
</evidence>
<feature type="transmembrane region" description="Helical" evidence="5">
    <location>
        <begin position="280"/>
        <end position="303"/>
    </location>
</feature>
<feature type="transmembrane region" description="Helical" evidence="5">
    <location>
        <begin position="26"/>
        <end position="47"/>
    </location>
</feature>
<name>A0ABR1G3F7_AURAN</name>
<dbReference type="InterPro" id="IPR040416">
    <property type="entry name" value="TMEM181"/>
</dbReference>
<keyword evidence="3 5" id="KW-1133">Transmembrane helix</keyword>
<accession>A0ABR1G3F7</accession>
<dbReference type="Proteomes" id="UP001363151">
    <property type="component" value="Unassembled WGS sequence"/>
</dbReference>
<dbReference type="PANTHER" id="PTHR31918:SF1">
    <property type="entry name" value="TRANSMEMBRANE PROTEIN 181"/>
    <property type="match status" value="1"/>
</dbReference>
<dbReference type="PANTHER" id="PTHR31918">
    <property type="entry name" value="TRANSMEMBRANE PROTEIN 181"/>
    <property type="match status" value="1"/>
</dbReference>
<organism evidence="7 8">
    <name type="scientific">Aureococcus anophagefferens</name>
    <name type="common">Harmful bloom alga</name>
    <dbReference type="NCBI Taxonomy" id="44056"/>
    <lineage>
        <taxon>Eukaryota</taxon>
        <taxon>Sar</taxon>
        <taxon>Stramenopiles</taxon>
        <taxon>Ochrophyta</taxon>
        <taxon>Pelagophyceae</taxon>
        <taxon>Pelagomonadales</taxon>
        <taxon>Pelagomonadaceae</taxon>
        <taxon>Aureococcus</taxon>
    </lineage>
</organism>
<feature type="transmembrane region" description="Helical" evidence="5">
    <location>
        <begin position="249"/>
        <end position="268"/>
    </location>
</feature>
<feature type="transmembrane region" description="Helical" evidence="5">
    <location>
        <begin position="454"/>
        <end position="473"/>
    </location>
</feature>
<gene>
    <name evidence="7" type="ORF">SO694_00120097</name>
</gene>
<evidence type="ECO:0000256" key="1">
    <source>
        <dbReference type="ARBA" id="ARBA00004141"/>
    </source>
</evidence>
<feature type="transmembrane region" description="Helical" evidence="5">
    <location>
        <begin position="346"/>
        <end position="367"/>
    </location>
</feature>
<sequence>MSAGELGVERSSDDVLRSPRTTLATLGTYLVALSLALIIGAVGPVAIKKHNSTHSTRSHDVVAARTEYPVFSGALTAMVPAHQMLWLDCLVARPASFGSKGDKTFQLAFEVSATGETKQGKTHKLATKRYDYHTVRCKSGEAWCKAVPLFAQHAILYDRYDVAASVVHAFGTYPGAGISWSVDGATMTTEVDAPVLTTKMELHFVNREYTSFELGFYAVYLVASVLAVVAPRVGFYARLPASHWTPEQGWCLALLVAHAVGFVNPLYALEVGAKSKVASLVLSALYLYGCFTFLGLGLCYALLFAHALNGAGQESEIPNFKASYLGRFPLALNEPVRARRRVTLKLGVGAVLLCATWGVLGATRALFGRLEGAGDPQYDDPGHHHVYAATDGALACCTACYCAAYAYLYARCAKKLHLAPAHDLLSIWLLHAFVVSAFVGAFVGGYDTVHTKPLAFAAFLSAPTFAVWCLAFLNAKSGFRKDDDGVDGGMENDMNAML</sequence>
<evidence type="ECO:0000256" key="3">
    <source>
        <dbReference type="ARBA" id="ARBA00022989"/>
    </source>
</evidence>
<evidence type="ECO:0000256" key="2">
    <source>
        <dbReference type="ARBA" id="ARBA00022692"/>
    </source>
</evidence>
<protein>
    <recommendedName>
        <fullName evidence="6">Wntless-like transmembrane domain-containing protein</fullName>
    </recommendedName>
</protein>
<dbReference type="Pfam" id="PF06664">
    <property type="entry name" value="WLS-like_TM"/>
    <property type="match status" value="1"/>
</dbReference>
<evidence type="ECO:0000256" key="5">
    <source>
        <dbReference type="SAM" id="Phobius"/>
    </source>
</evidence>
<dbReference type="InterPro" id="IPR047843">
    <property type="entry name" value="WLS-like_TM"/>
</dbReference>
<feature type="transmembrane region" description="Helical" evidence="5">
    <location>
        <begin position="68"/>
        <end position="87"/>
    </location>
</feature>
<feature type="transmembrane region" description="Helical" evidence="5">
    <location>
        <begin position="214"/>
        <end position="237"/>
    </location>
</feature>
<reference evidence="7 8" key="1">
    <citation type="submission" date="2024-03" db="EMBL/GenBank/DDBJ databases">
        <title>Aureococcus anophagefferens CCMP1851 and Kratosvirus quantuckense: Draft genome of a second virus-susceptible host strain in the model system.</title>
        <authorList>
            <person name="Chase E."/>
            <person name="Truchon A.R."/>
            <person name="Schepens W."/>
            <person name="Wilhelm S.W."/>
        </authorList>
    </citation>
    <scope>NUCLEOTIDE SEQUENCE [LARGE SCALE GENOMIC DNA]</scope>
    <source>
        <strain evidence="7 8">CCMP1851</strain>
    </source>
</reference>
<dbReference type="EMBL" id="JBBJCI010000125">
    <property type="protein sequence ID" value="KAK7247872.1"/>
    <property type="molecule type" value="Genomic_DNA"/>
</dbReference>
<evidence type="ECO:0000256" key="4">
    <source>
        <dbReference type="ARBA" id="ARBA00023136"/>
    </source>
</evidence>
<feature type="domain" description="Wntless-like transmembrane" evidence="6">
    <location>
        <begin position="206"/>
        <end position="315"/>
    </location>
</feature>
<keyword evidence="8" id="KW-1185">Reference proteome</keyword>
<evidence type="ECO:0000259" key="6">
    <source>
        <dbReference type="Pfam" id="PF06664"/>
    </source>
</evidence>
<comment type="caution">
    <text evidence="7">The sequence shown here is derived from an EMBL/GenBank/DDBJ whole genome shotgun (WGS) entry which is preliminary data.</text>
</comment>
<keyword evidence="2 5" id="KW-0812">Transmembrane</keyword>
<feature type="transmembrane region" description="Helical" evidence="5">
    <location>
        <begin position="387"/>
        <end position="410"/>
    </location>
</feature>
<keyword evidence="4 5" id="KW-0472">Membrane</keyword>
<evidence type="ECO:0000313" key="8">
    <source>
        <dbReference type="Proteomes" id="UP001363151"/>
    </source>
</evidence>
<proteinExistence type="predicted"/>
<comment type="subcellular location">
    <subcellularLocation>
        <location evidence="1">Membrane</location>
        <topology evidence="1">Multi-pass membrane protein</topology>
    </subcellularLocation>
</comment>
<feature type="transmembrane region" description="Helical" evidence="5">
    <location>
        <begin position="422"/>
        <end position="442"/>
    </location>
</feature>